<keyword evidence="2" id="KW-0456">Lyase</keyword>
<keyword evidence="4" id="KW-1185">Reference proteome</keyword>
<organism evidence="3 4">
    <name type="scientific">Daphnia pulex</name>
    <name type="common">Water flea</name>
    <dbReference type="NCBI Taxonomy" id="6669"/>
    <lineage>
        <taxon>Eukaryota</taxon>
        <taxon>Metazoa</taxon>
        <taxon>Ecdysozoa</taxon>
        <taxon>Arthropoda</taxon>
        <taxon>Crustacea</taxon>
        <taxon>Branchiopoda</taxon>
        <taxon>Diplostraca</taxon>
        <taxon>Cladocera</taxon>
        <taxon>Anomopoda</taxon>
        <taxon>Daphniidae</taxon>
        <taxon>Daphnia</taxon>
    </lineage>
</organism>
<reference evidence="3 4" key="1">
    <citation type="journal article" date="2011" name="Science">
        <title>The ecoresponsive genome of Daphnia pulex.</title>
        <authorList>
            <person name="Colbourne J.K."/>
            <person name="Pfrender M.E."/>
            <person name="Gilbert D."/>
            <person name="Thomas W.K."/>
            <person name="Tucker A."/>
            <person name="Oakley T.H."/>
            <person name="Tokishita S."/>
            <person name="Aerts A."/>
            <person name="Arnold G.J."/>
            <person name="Basu M.K."/>
            <person name="Bauer D.J."/>
            <person name="Caceres C.E."/>
            <person name="Carmel L."/>
            <person name="Casola C."/>
            <person name="Choi J.H."/>
            <person name="Detter J.C."/>
            <person name="Dong Q."/>
            <person name="Dusheyko S."/>
            <person name="Eads B.D."/>
            <person name="Frohlich T."/>
            <person name="Geiler-Samerotte K.A."/>
            <person name="Gerlach D."/>
            <person name="Hatcher P."/>
            <person name="Jogdeo S."/>
            <person name="Krijgsveld J."/>
            <person name="Kriventseva E.V."/>
            <person name="Kultz D."/>
            <person name="Laforsch C."/>
            <person name="Lindquist E."/>
            <person name="Lopez J."/>
            <person name="Manak J.R."/>
            <person name="Muller J."/>
            <person name="Pangilinan J."/>
            <person name="Patwardhan R.P."/>
            <person name="Pitluck S."/>
            <person name="Pritham E.J."/>
            <person name="Rechtsteiner A."/>
            <person name="Rho M."/>
            <person name="Rogozin I.B."/>
            <person name="Sakarya O."/>
            <person name="Salamov A."/>
            <person name="Schaack S."/>
            <person name="Shapiro H."/>
            <person name="Shiga Y."/>
            <person name="Skalitzky C."/>
            <person name="Smith Z."/>
            <person name="Souvorov A."/>
            <person name="Sung W."/>
            <person name="Tang Z."/>
            <person name="Tsuchiya D."/>
            <person name="Tu H."/>
            <person name="Vos H."/>
            <person name="Wang M."/>
            <person name="Wolf Y.I."/>
            <person name="Yamagata H."/>
            <person name="Yamada T."/>
            <person name="Ye Y."/>
            <person name="Shaw J.R."/>
            <person name="Andrews J."/>
            <person name="Crease T.J."/>
            <person name="Tang H."/>
            <person name="Lucas S.M."/>
            <person name="Robertson H.M."/>
            <person name="Bork P."/>
            <person name="Koonin E.V."/>
            <person name="Zdobnov E.M."/>
            <person name="Grigoriev I.V."/>
            <person name="Lynch M."/>
            <person name="Boore J.L."/>
        </authorList>
    </citation>
    <scope>NUCLEOTIDE SEQUENCE [LARGE SCALE GENOMIC DNA]</scope>
</reference>
<dbReference type="InParanoid" id="E9HUX1"/>
<evidence type="ECO:0000313" key="4">
    <source>
        <dbReference type="Proteomes" id="UP000000305"/>
    </source>
</evidence>
<dbReference type="GO" id="GO:0016831">
    <property type="term" value="F:carboxy-lyase activity"/>
    <property type="evidence" value="ECO:0007669"/>
    <property type="project" value="UniProtKB-KW"/>
</dbReference>
<protein>
    <submittedName>
        <fullName evidence="3">Uncharacterized protein</fullName>
    </submittedName>
</protein>
<dbReference type="EMBL" id="GL732826">
    <property type="protein sequence ID" value="EFX64462.1"/>
    <property type="molecule type" value="Genomic_DNA"/>
</dbReference>
<dbReference type="PRINTS" id="PR00800">
    <property type="entry name" value="YHDCRBOXLASE"/>
</dbReference>
<name>E9HUX1_DAPPU</name>
<dbReference type="GO" id="GO:0006520">
    <property type="term" value="P:amino acid metabolic process"/>
    <property type="evidence" value="ECO:0007669"/>
    <property type="project" value="InterPro"/>
</dbReference>
<evidence type="ECO:0000256" key="1">
    <source>
        <dbReference type="ARBA" id="ARBA00011738"/>
    </source>
</evidence>
<dbReference type="AlphaFoldDB" id="E9HUX1"/>
<evidence type="ECO:0000313" key="3">
    <source>
        <dbReference type="EMBL" id="EFX64462.1"/>
    </source>
</evidence>
<dbReference type="InterPro" id="IPR010977">
    <property type="entry name" value="Aromatic_deC"/>
</dbReference>
<dbReference type="Proteomes" id="UP000000305">
    <property type="component" value="Unassembled WGS sequence"/>
</dbReference>
<dbReference type="OrthoDB" id="639767at2759"/>
<accession>E9HUX1</accession>
<proteinExistence type="predicted"/>
<dbReference type="KEGG" id="dpx:DAPPUDRAFT_19266"/>
<evidence type="ECO:0000256" key="2">
    <source>
        <dbReference type="ARBA" id="ARBA00022793"/>
    </source>
</evidence>
<gene>
    <name evidence="3" type="ORF">DAPPUDRAFT_19266</name>
</gene>
<feature type="non-terminal residue" evidence="3">
    <location>
        <position position="67"/>
    </location>
</feature>
<dbReference type="HOGENOM" id="CLU_190188_0_0_1"/>
<sequence length="67" mass="7820">MDSQQFRAAAHQMIDYVIDYLDNIRNRRVLPIVQSGYLRGLIPEEAPEQGETWQSIFQDIERVIMPG</sequence>
<comment type="subunit">
    <text evidence="1">Homodimer.</text>
</comment>
<dbReference type="eggNOG" id="KOG0628">
    <property type="taxonomic scope" value="Eukaryota"/>
</dbReference>
<dbReference type="SUPFAM" id="SSF53383">
    <property type="entry name" value="PLP-dependent transferases"/>
    <property type="match status" value="1"/>
</dbReference>
<dbReference type="PANTHER" id="PTHR11999:SF167">
    <property type="entry name" value="AROMATIC-L-AMINO-ACID DECARBOXYLASE"/>
    <property type="match status" value="1"/>
</dbReference>
<dbReference type="PANTHER" id="PTHR11999">
    <property type="entry name" value="GROUP II PYRIDOXAL-5-PHOSPHATE DECARBOXYLASE"/>
    <property type="match status" value="1"/>
</dbReference>
<dbReference type="PhylomeDB" id="E9HUX1"/>
<dbReference type="STRING" id="6669.E9HUX1"/>
<dbReference type="InterPro" id="IPR015424">
    <property type="entry name" value="PyrdxlP-dep_Trfase"/>
</dbReference>
<dbReference type="OMA" id="NIMNDVN"/>
<dbReference type="Gene3D" id="1.20.1340.10">
    <property type="entry name" value="dopa decarboxylase, N-terminal domain"/>
    <property type="match status" value="1"/>
</dbReference>
<keyword evidence="2" id="KW-0210">Decarboxylase</keyword>